<sequence length="489" mass="54986">MLLFVQCSEEIEESSHLGTIKGIVVKHETNEPLANVKISTAPTTETIFTGEDGTFIIKDVPMGDYSIKAELKGYLMEINPANLIEMNQVVSVVVEMKDDNALNSPPNVPQLITPYDNAFEVGQTVDLSWTCVDPDGDEIKYKLIVKNNRNDDVVTIEDLSESSYRLVNLSFDTSYFWQIVANDDINEEVYSPVFKFKTAKVPQNRFHFVRQVGNNLNIFSSDETGNFFQLTQDNVNDLRPRKNVSAGLMAFLRMNEGNLHIYTSNLDGSNAVRVTQNPISGFNNNEIDYSWNAIGSELIYPNYNKLYRVNKDGSGTNLVYTTQDGSYITECVWSNDGSKIVLKTNDIDGYNAKIIMIDIMGNHLKTIVENVSGAMGGLDISVDGNTILFTRDISGFQNNTYRQLNTHIFIYNLITDTFTDVSSLSKIPTGFIDIDPRFSPNEAEIIFTQTSNDGLSRKDIYKISLTADADNGNYSRTLLFENAWMPDWE</sequence>
<dbReference type="InterPro" id="IPR008969">
    <property type="entry name" value="CarboxyPept-like_regulatory"/>
</dbReference>
<dbReference type="EMBL" id="RDOJ01000026">
    <property type="protein sequence ID" value="RLZ06492.1"/>
    <property type="molecule type" value="Genomic_DNA"/>
</dbReference>
<dbReference type="InterPro" id="IPR003961">
    <property type="entry name" value="FN3_dom"/>
</dbReference>
<dbReference type="Pfam" id="PF13620">
    <property type="entry name" value="CarboxypepD_reg"/>
    <property type="match status" value="1"/>
</dbReference>
<dbReference type="SUPFAM" id="SSF49464">
    <property type="entry name" value="Carboxypeptidase regulatory domain-like"/>
    <property type="match status" value="1"/>
</dbReference>
<dbReference type="PANTHER" id="PTHR36842">
    <property type="entry name" value="PROTEIN TOLB HOMOLOG"/>
    <property type="match status" value="1"/>
</dbReference>
<dbReference type="OrthoDB" id="9815657at2"/>
<dbReference type="Gene3D" id="2.60.40.1120">
    <property type="entry name" value="Carboxypeptidase-like, regulatory domain"/>
    <property type="match status" value="1"/>
</dbReference>
<protein>
    <recommendedName>
        <fullName evidence="1">Fibronectin type-III domain-containing protein</fullName>
    </recommendedName>
</protein>
<dbReference type="Proteomes" id="UP000275348">
    <property type="component" value="Unassembled WGS sequence"/>
</dbReference>
<dbReference type="CDD" id="cd00063">
    <property type="entry name" value="FN3"/>
    <property type="match status" value="1"/>
</dbReference>
<dbReference type="AlphaFoldDB" id="A0A3L9M0S3"/>
<comment type="caution">
    <text evidence="2">The sequence shown here is derived from an EMBL/GenBank/DDBJ whole genome shotgun (WGS) entry which is preliminary data.</text>
</comment>
<feature type="domain" description="Fibronectin type-III" evidence="1">
    <location>
        <begin position="105"/>
        <end position="201"/>
    </location>
</feature>
<dbReference type="Gene3D" id="2.120.10.30">
    <property type="entry name" value="TolB, C-terminal domain"/>
    <property type="match status" value="1"/>
</dbReference>
<dbReference type="Gene3D" id="2.60.40.10">
    <property type="entry name" value="Immunoglobulins"/>
    <property type="match status" value="1"/>
</dbReference>
<dbReference type="SUPFAM" id="SSF69304">
    <property type="entry name" value="Tricorn protease N-terminal domain"/>
    <property type="match status" value="1"/>
</dbReference>
<dbReference type="InterPro" id="IPR036116">
    <property type="entry name" value="FN3_sf"/>
</dbReference>
<accession>A0A3L9M0S3</accession>
<evidence type="ECO:0000313" key="2">
    <source>
        <dbReference type="EMBL" id="RLZ06492.1"/>
    </source>
</evidence>
<dbReference type="SUPFAM" id="SSF49265">
    <property type="entry name" value="Fibronectin type III"/>
    <property type="match status" value="1"/>
</dbReference>
<evidence type="ECO:0000313" key="3">
    <source>
        <dbReference type="Proteomes" id="UP000275348"/>
    </source>
</evidence>
<organism evidence="2 3">
    <name type="scientific">Faecalibacter macacae</name>
    <dbReference type="NCBI Taxonomy" id="1859289"/>
    <lineage>
        <taxon>Bacteria</taxon>
        <taxon>Pseudomonadati</taxon>
        <taxon>Bacteroidota</taxon>
        <taxon>Flavobacteriia</taxon>
        <taxon>Flavobacteriales</taxon>
        <taxon>Weeksellaceae</taxon>
        <taxon>Faecalibacter</taxon>
    </lineage>
</organism>
<dbReference type="InterPro" id="IPR013783">
    <property type="entry name" value="Ig-like_fold"/>
</dbReference>
<dbReference type="PROSITE" id="PS50853">
    <property type="entry name" value="FN3"/>
    <property type="match status" value="1"/>
</dbReference>
<keyword evidence="3" id="KW-1185">Reference proteome</keyword>
<name>A0A3L9M0S3_9FLAO</name>
<gene>
    <name evidence="2" type="ORF">EAH69_13225</name>
</gene>
<dbReference type="InterPro" id="IPR011042">
    <property type="entry name" value="6-blade_b-propeller_TolB-like"/>
</dbReference>
<evidence type="ECO:0000259" key="1">
    <source>
        <dbReference type="PROSITE" id="PS50853"/>
    </source>
</evidence>
<proteinExistence type="predicted"/>
<dbReference type="PANTHER" id="PTHR36842:SF1">
    <property type="entry name" value="PROTEIN TOLB"/>
    <property type="match status" value="1"/>
</dbReference>
<reference evidence="2 3" key="1">
    <citation type="submission" date="2018-10" db="EMBL/GenBank/DDBJ databases">
        <authorList>
            <person name="Chen X."/>
        </authorList>
    </citation>
    <scope>NUCLEOTIDE SEQUENCE [LARGE SCALE GENOMIC DNA]</scope>
    <source>
        <strain evidence="2 3">YIM 102668</strain>
    </source>
</reference>